<organism evidence="2 3">
    <name type="scientific">Eumeta variegata</name>
    <name type="common">Bagworm moth</name>
    <name type="synonym">Eumeta japonica</name>
    <dbReference type="NCBI Taxonomy" id="151549"/>
    <lineage>
        <taxon>Eukaryota</taxon>
        <taxon>Metazoa</taxon>
        <taxon>Ecdysozoa</taxon>
        <taxon>Arthropoda</taxon>
        <taxon>Hexapoda</taxon>
        <taxon>Insecta</taxon>
        <taxon>Pterygota</taxon>
        <taxon>Neoptera</taxon>
        <taxon>Endopterygota</taxon>
        <taxon>Lepidoptera</taxon>
        <taxon>Glossata</taxon>
        <taxon>Ditrysia</taxon>
        <taxon>Tineoidea</taxon>
        <taxon>Psychidae</taxon>
        <taxon>Oiketicinae</taxon>
        <taxon>Eumeta</taxon>
    </lineage>
</organism>
<dbReference type="AlphaFoldDB" id="A0A4C1X6G4"/>
<evidence type="ECO:0000313" key="2">
    <source>
        <dbReference type="EMBL" id="GBP57969.1"/>
    </source>
</evidence>
<reference evidence="2 3" key="1">
    <citation type="journal article" date="2019" name="Commun. Biol.">
        <title>The bagworm genome reveals a unique fibroin gene that provides high tensile strength.</title>
        <authorList>
            <person name="Kono N."/>
            <person name="Nakamura H."/>
            <person name="Ohtoshi R."/>
            <person name="Tomita M."/>
            <person name="Numata K."/>
            <person name="Arakawa K."/>
        </authorList>
    </citation>
    <scope>NUCLEOTIDE SEQUENCE [LARGE SCALE GENOMIC DNA]</scope>
</reference>
<evidence type="ECO:0000313" key="3">
    <source>
        <dbReference type="Proteomes" id="UP000299102"/>
    </source>
</evidence>
<sequence>MAYFLAGSGGPLQPRGPGLQPNQPIGRSGPAKINSRVLQPKDATFKKFILEMKPESAIMTLRAIKSHWSDILEERRIPRNSRNTNCYIKYTEWLLSSVLTRTEAEGWSPAPSRFRKMSVSGRVGRCPRGAGARPQ</sequence>
<feature type="compositionally biased region" description="Low complexity" evidence="1">
    <location>
        <begin position="11"/>
        <end position="24"/>
    </location>
</feature>
<keyword evidence="3" id="KW-1185">Reference proteome</keyword>
<dbReference type="Proteomes" id="UP000299102">
    <property type="component" value="Unassembled WGS sequence"/>
</dbReference>
<proteinExistence type="predicted"/>
<feature type="region of interest" description="Disordered" evidence="1">
    <location>
        <begin position="106"/>
        <end position="135"/>
    </location>
</feature>
<dbReference type="EMBL" id="BGZK01000724">
    <property type="protein sequence ID" value="GBP57969.1"/>
    <property type="molecule type" value="Genomic_DNA"/>
</dbReference>
<gene>
    <name evidence="2" type="ORF">EVAR_82606_1</name>
</gene>
<comment type="caution">
    <text evidence="2">The sequence shown here is derived from an EMBL/GenBank/DDBJ whole genome shotgun (WGS) entry which is preliminary data.</text>
</comment>
<protein>
    <submittedName>
        <fullName evidence="2">Uncharacterized protein</fullName>
    </submittedName>
</protein>
<accession>A0A4C1X6G4</accession>
<feature type="region of interest" description="Disordered" evidence="1">
    <location>
        <begin position="1"/>
        <end position="33"/>
    </location>
</feature>
<evidence type="ECO:0000256" key="1">
    <source>
        <dbReference type="SAM" id="MobiDB-lite"/>
    </source>
</evidence>
<name>A0A4C1X6G4_EUMVA</name>